<feature type="transmembrane region" description="Helical" evidence="1">
    <location>
        <begin position="173"/>
        <end position="192"/>
    </location>
</feature>
<evidence type="ECO:0000313" key="3">
    <source>
        <dbReference type="EMBL" id="CAF4071636.1"/>
    </source>
</evidence>
<proteinExistence type="predicted"/>
<keyword evidence="1" id="KW-1133">Transmembrane helix</keyword>
<dbReference type="Proteomes" id="UP000677228">
    <property type="component" value="Unassembled WGS sequence"/>
</dbReference>
<gene>
    <name evidence="2" type="ORF">OVA965_LOCUS26927</name>
    <name evidence="3" type="ORF">TMI583_LOCUS27671</name>
</gene>
<organism evidence="2 4">
    <name type="scientific">Didymodactylos carnosus</name>
    <dbReference type="NCBI Taxonomy" id="1234261"/>
    <lineage>
        <taxon>Eukaryota</taxon>
        <taxon>Metazoa</taxon>
        <taxon>Spiralia</taxon>
        <taxon>Gnathifera</taxon>
        <taxon>Rotifera</taxon>
        <taxon>Eurotatoria</taxon>
        <taxon>Bdelloidea</taxon>
        <taxon>Philodinida</taxon>
        <taxon>Philodinidae</taxon>
        <taxon>Didymodactylos</taxon>
    </lineage>
</organism>
<dbReference type="AlphaFoldDB" id="A0A8S2EWW4"/>
<evidence type="ECO:0000313" key="4">
    <source>
        <dbReference type="Proteomes" id="UP000677228"/>
    </source>
</evidence>
<accession>A0A8S2EWW4</accession>
<dbReference type="EMBL" id="CAJNOK010017512">
    <property type="protein sequence ID" value="CAF1265352.1"/>
    <property type="molecule type" value="Genomic_DNA"/>
</dbReference>
<feature type="non-terminal residue" evidence="2">
    <location>
        <position position="194"/>
    </location>
</feature>
<protein>
    <submittedName>
        <fullName evidence="2">Uncharacterized protein</fullName>
    </submittedName>
</protein>
<name>A0A8S2EWW4_9BILA</name>
<sequence length="194" mass="22788">YYNKKCNLFDDQCSSFGSLNSICKTKYGESPTNNQQPLCLCSSNYLAPTRHLRYDQYLILKYQQIYQSLPHLFRYYHGEILAPPIGILKLYDTNYEINGPFYFILYIQQNITIINIQSARNTSLLCFYGNDYICICHVDHQRVECFGYDRFIDQCSNCSSNDYCLKGDSKIEMILCVYVLDVIIVMYVNLIMNY</sequence>
<dbReference type="EMBL" id="CAJOBA010039071">
    <property type="protein sequence ID" value="CAF4071636.1"/>
    <property type="molecule type" value="Genomic_DNA"/>
</dbReference>
<keyword evidence="1" id="KW-0472">Membrane</keyword>
<dbReference type="Proteomes" id="UP000682733">
    <property type="component" value="Unassembled WGS sequence"/>
</dbReference>
<keyword evidence="1" id="KW-0812">Transmembrane</keyword>
<evidence type="ECO:0000313" key="2">
    <source>
        <dbReference type="EMBL" id="CAF1265352.1"/>
    </source>
</evidence>
<comment type="caution">
    <text evidence="2">The sequence shown here is derived from an EMBL/GenBank/DDBJ whole genome shotgun (WGS) entry which is preliminary data.</text>
</comment>
<reference evidence="2" key="1">
    <citation type="submission" date="2021-02" db="EMBL/GenBank/DDBJ databases">
        <authorList>
            <person name="Nowell W R."/>
        </authorList>
    </citation>
    <scope>NUCLEOTIDE SEQUENCE</scope>
</reference>
<evidence type="ECO:0000256" key="1">
    <source>
        <dbReference type="SAM" id="Phobius"/>
    </source>
</evidence>